<proteinExistence type="predicted"/>
<keyword evidence="1" id="KW-1133">Transmembrane helix</keyword>
<accession>A0A6C0FE25</accession>
<protein>
    <submittedName>
        <fullName evidence="2">Uncharacterized protein</fullName>
    </submittedName>
</protein>
<feature type="transmembrane region" description="Helical" evidence="1">
    <location>
        <begin position="66"/>
        <end position="81"/>
    </location>
</feature>
<sequence length="82" mass="9736">MEIIKYLIFIGIITLIFVIYSEYSIGQILFRPDSSGIITMNLNSLLGFLANPFYRRDLWTWNTLDINYAFVLIYSLCIYYLF</sequence>
<evidence type="ECO:0000313" key="2">
    <source>
        <dbReference type="EMBL" id="QHT39111.1"/>
    </source>
</evidence>
<name>A0A6C0FE25_9ZZZZ</name>
<keyword evidence="1" id="KW-0812">Transmembrane</keyword>
<feature type="transmembrane region" description="Helical" evidence="1">
    <location>
        <begin position="6"/>
        <end position="25"/>
    </location>
</feature>
<reference evidence="2" key="1">
    <citation type="journal article" date="2020" name="Nature">
        <title>Giant virus diversity and host interactions through global metagenomics.</title>
        <authorList>
            <person name="Schulz F."/>
            <person name="Roux S."/>
            <person name="Paez-Espino D."/>
            <person name="Jungbluth S."/>
            <person name="Walsh D.A."/>
            <person name="Denef V.J."/>
            <person name="McMahon K.D."/>
            <person name="Konstantinidis K.T."/>
            <person name="Eloe-Fadrosh E.A."/>
            <person name="Kyrpides N.C."/>
            <person name="Woyke T."/>
        </authorList>
    </citation>
    <scope>NUCLEOTIDE SEQUENCE</scope>
    <source>
        <strain evidence="2">GVMAG-S-ERX556126-94</strain>
    </source>
</reference>
<dbReference type="EMBL" id="MN738838">
    <property type="protein sequence ID" value="QHT39111.1"/>
    <property type="molecule type" value="Genomic_DNA"/>
</dbReference>
<keyword evidence="1" id="KW-0472">Membrane</keyword>
<organism evidence="2">
    <name type="scientific">viral metagenome</name>
    <dbReference type="NCBI Taxonomy" id="1070528"/>
    <lineage>
        <taxon>unclassified sequences</taxon>
        <taxon>metagenomes</taxon>
        <taxon>organismal metagenomes</taxon>
    </lineage>
</organism>
<evidence type="ECO:0000256" key="1">
    <source>
        <dbReference type="SAM" id="Phobius"/>
    </source>
</evidence>
<dbReference type="AlphaFoldDB" id="A0A6C0FE25"/>